<reference evidence="4 5" key="1">
    <citation type="submission" date="2016-05" db="EMBL/GenBank/DDBJ databases">
        <title>Complete genome sequence of two 2,5-diketo-D-glunonic acid producing strain Tatumella citrea.</title>
        <authorList>
            <person name="Duan C."/>
            <person name="Yang J."/>
            <person name="Yang S."/>
        </authorList>
    </citation>
    <scope>NUCLEOTIDE SEQUENCE [LARGE SCALE GENOMIC DNA]</scope>
    <source>
        <strain evidence="3 4">ATCC 39140</strain>
        <strain evidence="2 5">DSM 13699</strain>
    </source>
</reference>
<dbReference type="Proteomes" id="UP000195729">
    <property type="component" value="Chromosome"/>
</dbReference>
<organism evidence="2 5">
    <name type="scientific">Tatumella citrea</name>
    <name type="common">Pantoea citrea</name>
    <dbReference type="NCBI Taxonomy" id="53336"/>
    <lineage>
        <taxon>Bacteria</taxon>
        <taxon>Pseudomonadati</taxon>
        <taxon>Pseudomonadota</taxon>
        <taxon>Gammaproteobacteria</taxon>
        <taxon>Enterobacterales</taxon>
        <taxon>Erwiniaceae</taxon>
        <taxon>Tatumella</taxon>
    </lineage>
</organism>
<dbReference type="Proteomes" id="UP000195814">
    <property type="component" value="Chromosome"/>
</dbReference>
<keyword evidence="1" id="KW-0413">Isomerase</keyword>
<dbReference type="KEGG" id="tci:A7K98_07815"/>
<dbReference type="EMBL" id="CP015579">
    <property type="protein sequence ID" value="ARU93691.1"/>
    <property type="molecule type" value="Genomic_DNA"/>
</dbReference>
<evidence type="ECO:0000313" key="5">
    <source>
        <dbReference type="Proteomes" id="UP000195814"/>
    </source>
</evidence>
<evidence type="ECO:0000256" key="1">
    <source>
        <dbReference type="ARBA" id="ARBA00023235"/>
    </source>
</evidence>
<dbReference type="RefSeq" id="WP_087488051.1">
    <property type="nucleotide sequence ID" value="NZ_CP015579.1"/>
</dbReference>
<gene>
    <name evidence="2" type="ORF">A7K98_07815</name>
    <name evidence="3" type="ORF">A7K99_07815</name>
</gene>
<evidence type="ECO:0000313" key="4">
    <source>
        <dbReference type="Proteomes" id="UP000195729"/>
    </source>
</evidence>
<evidence type="ECO:0000313" key="2">
    <source>
        <dbReference type="EMBL" id="ARU93691.1"/>
    </source>
</evidence>
<dbReference type="PANTHER" id="PTHR21198:SF7">
    <property type="entry name" value="ASPARTATE-GLUTAMATE RACEMASE FAMILY"/>
    <property type="match status" value="1"/>
</dbReference>
<name>A0A1Y0LJA3_TATCI</name>
<keyword evidence="4" id="KW-1185">Reference proteome</keyword>
<dbReference type="GO" id="GO:0047661">
    <property type="term" value="F:amino-acid racemase activity"/>
    <property type="evidence" value="ECO:0007669"/>
    <property type="project" value="InterPro"/>
</dbReference>
<proteinExistence type="predicted"/>
<protein>
    <submittedName>
        <fullName evidence="2">Aspartate racemase</fullName>
    </submittedName>
</protein>
<dbReference type="Gene3D" id="3.40.50.1860">
    <property type="match status" value="2"/>
</dbReference>
<accession>A0A1Y0LJA3</accession>
<dbReference type="InterPro" id="IPR015942">
    <property type="entry name" value="Asp/Glu/hydantoin_racemase"/>
</dbReference>
<dbReference type="InterPro" id="IPR001920">
    <property type="entry name" value="Asp/Glu_race"/>
</dbReference>
<evidence type="ECO:0000313" key="3">
    <source>
        <dbReference type="EMBL" id="ARU97729.1"/>
    </source>
</evidence>
<dbReference type="SUPFAM" id="SSF53681">
    <property type="entry name" value="Aspartate/glutamate racemase"/>
    <property type="match status" value="2"/>
</dbReference>
<sequence length="239" mass="26036">MTVSIGILAGMGPRSTAPFIDMLISECQSQYAACFDMDFPRMHIISLPTPFWPGKQIDDQAMIAALRSGINELVRAGVSFIAVPCNLAHNYFNEMEQAAGDIPLLHIAGSAVQQIPHQVNSVTLLATEPTLEAGYWQQKLQAAGKQLFDTPQLRKLTTTLISTIKQQGYQSDAVCELWHQITGLIAENNSGAVLIACTDISPLLDSGDYPFVTVDSAASLAQDVIRHYLHLREITANPV</sequence>
<dbReference type="OrthoDB" id="9803739at2"/>
<dbReference type="AlphaFoldDB" id="A0A1Y0LJA3"/>
<dbReference type="EMBL" id="CP015581">
    <property type="protein sequence ID" value="ARU97729.1"/>
    <property type="molecule type" value="Genomic_DNA"/>
</dbReference>
<dbReference type="Pfam" id="PF01177">
    <property type="entry name" value="Asp_Glu_race"/>
    <property type="match status" value="1"/>
</dbReference>
<dbReference type="PANTHER" id="PTHR21198">
    <property type="entry name" value="GLUTAMATE RACEMASE"/>
    <property type="match status" value="1"/>
</dbReference>